<comment type="subcellular location">
    <subcellularLocation>
        <location evidence="1">Membrane</location>
        <topology evidence="1">Multi-pass membrane protein</topology>
    </subcellularLocation>
</comment>
<feature type="transmembrane region" description="Helical" evidence="5">
    <location>
        <begin position="63"/>
        <end position="87"/>
    </location>
</feature>
<dbReference type="Proteomes" id="UP000255233">
    <property type="component" value="Unassembled WGS sequence"/>
</dbReference>
<protein>
    <recommendedName>
        <fullName evidence="6">Methylamine utilisation protein MauE domain-containing protein</fullName>
    </recommendedName>
</protein>
<dbReference type="GO" id="GO:0016020">
    <property type="term" value="C:membrane"/>
    <property type="evidence" value="ECO:0007669"/>
    <property type="project" value="UniProtKB-SubCell"/>
</dbReference>
<evidence type="ECO:0000259" key="6">
    <source>
        <dbReference type="Pfam" id="PF07291"/>
    </source>
</evidence>
<keyword evidence="4 5" id="KW-0472">Membrane</keyword>
<evidence type="ECO:0000256" key="2">
    <source>
        <dbReference type="ARBA" id="ARBA00022692"/>
    </source>
</evidence>
<evidence type="ECO:0000313" key="7">
    <source>
        <dbReference type="EMBL" id="SUE34055.1"/>
    </source>
</evidence>
<sequence length="417" mass="46767">MKLLDTFKERHPKAAHHISGKLVAVARYHLAALFILSGASKAIDPFGLSIKLGEYFSAMGLDFLRIFDSTGAILLPSLELLVGFMLLSGISRRLTAWLAFAAMSFFTLLTLWLAIANPVSDCGCFGDLIHLTNWETFFKNLVFYPFSVIVFLARNSQRKLNPSPLRTGLTYAVLIPASLGLSIYCYSYLPPIDPTPFKIGVNIPHAMTVHENQMQTILVYKDRQDGTLHEFSIEDTTWYDSSRWEYVDTRTIGQSTAPEIKTVPMFEGNIDRSAEILERKGYTLLFVVNDYDPRYEPDMSALAAYIHRYGGRAVALSAAGLPPSLAENGIEPLESDYTVLHTMIQHRIGGAILLHDGTIMGKWPMNHLPRWREADHDPLSNVLTDSRTAREELLVLLFMLAIALVAVATIRTYVRPR</sequence>
<keyword evidence="8" id="KW-1185">Reference proteome</keyword>
<evidence type="ECO:0000256" key="1">
    <source>
        <dbReference type="ARBA" id="ARBA00004141"/>
    </source>
</evidence>
<evidence type="ECO:0000313" key="8">
    <source>
        <dbReference type="Proteomes" id="UP000255233"/>
    </source>
</evidence>
<dbReference type="OrthoDB" id="9809429at2"/>
<dbReference type="STRING" id="880526.GCA_000427365_00173"/>
<evidence type="ECO:0000256" key="5">
    <source>
        <dbReference type="SAM" id="Phobius"/>
    </source>
</evidence>
<feature type="transmembrane region" description="Helical" evidence="5">
    <location>
        <begin position="21"/>
        <end position="43"/>
    </location>
</feature>
<feature type="transmembrane region" description="Helical" evidence="5">
    <location>
        <begin position="393"/>
        <end position="414"/>
    </location>
</feature>
<gene>
    <name evidence="7" type="ORF">NCTC11190_01272</name>
</gene>
<evidence type="ECO:0000256" key="4">
    <source>
        <dbReference type="ARBA" id="ARBA00023136"/>
    </source>
</evidence>
<feature type="transmembrane region" description="Helical" evidence="5">
    <location>
        <begin position="136"/>
        <end position="156"/>
    </location>
</feature>
<evidence type="ECO:0000256" key="3">
    <source>
        <dbReference type="ARBA" id="ARBA00022989"/>
    </source>
</evidence>
<dbReference type="NCBIfam" id="NF045576">
    <property type="entry name" value="BT_3928_fam"/>
    <property type="match status" value="1"/>
</dbReference>
<dbReference type="RefSeq" id="WP_027290097.1">
    <property type="nucleotide sequence ID" value="NZ_UGVL01000001.1"/>
</dbReference>
<dbReference type="GO" id="GO:0030416">
    <property type="term" value="P:methylamine metabolic process"/>
    <property type="evidence" value="ECO:0007669"/>
    <property type="project" value="InterPro"/>
</dbReference>
<keyword evidence="3 5" id="KW-1133">Transmembrane helix</keyword>
<dbReference type="AlphaFoldDB" id="A0A379MRB1"/>
<keyword evidence="2 5" id="KW-0812">Transmembrane</keyword>
<accession>A0A379MRB1</accession>
<proteinExistence type="predicted"/>
<dbReference type="InterPro" id="IPR009908">
    <property type="entry name" value="Methylamine_util_MauE"/>
</dbReference>
<organism evidence="7 8">
    <name type="scientific">Rikenella microfusus</name>
    <dbReference type="NCBI Taxonomy" id="28139"/>
    <lineage>
        <taxon>Bacteria</taxon>
        <taxon>Pseudomonadati</taxon>
        <taxon>Bacteroidota</taxon>
        <taxon>Bacteroidia</taxon>
        <taxon>Bacteroidales</taxon>
        <taxon>Rikenellaceae</taxon>
        <taxon>Rikenella</taxon>
    </lineage>
</organism>
<feature type="transmembrane region" description="Helical" evidence="5">
    <location>
        <begin position="94"/>
        <end position="116"/>
    </location>
</feature>
<name>A0A379MRB1_9BACT</name>
<dbReference type="Pfam" id="PF07291">
    <property type="entry name" value="MauE"/>
    <property type="match status" value="1"/>
</dbReference>
<reference evidence="7 8" key="1">
    <citation type="submission" date="2018-06" db="EMBL/GenBank/DDBJ databases">
        <authorList>
            <consortium name="Pathogen Informatics"/>
            <person name="Doyle S."/>
        </authorList>
    </citation>
    <scope>NUCLEOTIDE SEQUENCE [LARGE SCALE GENOMIC DNA]</scope>
    <source>
        <strain evidence="7 8">NCTC11190</strain>
    </source>
</reference>
<feature type="domain" description="Methylamine utilisation protein MauE" evidence="6">
    <location>
        <begin position="21"/>
        <end position="146"/>
    </location>
</feature>
<dbReference type="EMBL" id="UGVL01000001">
    <property type="protein sequence ID" value="SUE34055.1"/>
    <property type="molecule type" value="Genomic_DNA"/>
</dbReference>